<evidence type="ECO:0000313" key="2">
    <source>
        <dbReference type="Proteomes" id="UP001239111"/>
    </source>
</evidence>
<accession>A0ACC2PV24</accession>
<dbReference type="Proteomes" id="UP001239111">
    <property type="component" value="Chromosome 1"/>
</dbReference>
<keyword evidence="2" id="KW-1185">Reference proteome</keyword>
<comment type="caution">
    <text evidence="1">The sequence shown here is derived from an EMBL/GenBank/DDBJ whole genome shotgun (WGS) entry which is preliminary data.</text>
</comment>
<organism evidence="1 2">
    <name type="scientific">Eretmocerus hayati</name>
    <dbReference type="NCBI Taxonomy" id="131215"/>
    <lineage>
        <taxon>Eukaryota</taxon>
        <taxon>Metazoa</taxon>
        <taxon>Ecdysozoa</taxon>
        <taxon>Arthropoda</taxon>
        <taxon>Hexapoda</taxon>
        <taxon>Insecta</taxon>
        <taxon>Pterygota</taxon>
        <taxon>Neoptera</taxon>
        <taxon>Endopterygota</taxon>
        <taxon>Hymenoptera</taxon>
        <taxon>Apocrita</taxon>
        <taxon>Proctotrupomorpha</taxon>
        <taxon>Chalcidoidea</taxon>
        <taxon>Aphelinidae</taxon>
        <taxon>Aphelininae</taxon>
        <taxon>Eretmocerus</taxon>
    </lineage>
</organism>
<protein>
    <submittedName>
        <fullName evidence="1">Uncharacterized protein</fullName>
    </submittedName>
</protein>
<proteinExistence type="predicted"/>
<gene>
    <name evidence="1" type="ORF">QAD02_023132</name>
</gene>
<dbReference type="EMBL" id="CM056741">
    <property type="protein sequence ID" value="KAJ8687338.1"/>
    <property type="molecule type" value="Genomic_DNA"/>
</dbReference>
<reference evidence="1" key="1">
    <citation type="submission" date="2023-04" db="EMBL/GenBank/DDBJ databases">
        <title>A chromosome-level genome assembly of the parasitoid wasp Eretmocerus hayati.</title>
        <authorList>
            <person name="Zhong Y."/>
            <person name="Liu S."/>
            <person name="Liu Y."/>
        </authorList>
    </citation>
    <scope>NUCLEOTIDE SEQUENCE</scope>
    <source>
        <strain evidence="1">ZJU_SS_LIU_2023</strain>
    </source>
</reference>
<evidence type="ECO:0000313" key="1">
    <source>
        <dbReference type="EMBL" id="KAJ8687338.1"/>
    </source>
</evidence>
<name>A0ACC2PV24_9HYME</name>
<sequence length="141" mass="15371">MFRSSQLHSSSHKRSDRTPRGSYKDSGDHKDSGPKSTVTSSVIDIVILPIKEIAKAGEIIRKVVVVIVEVELTVVAMKKSHRSWSEGRNACDNFKTTVTVITTVLNVVIHVVNLLNVEITKSAEVIDIGRSRCGDQIGCSG</sequence>